<sequence>MNSPEPRSSGDPTPESLPDGAVSGVGPDSPLTQSQQEIAQHVVDCLGQVRQLIEDGERDARGRLSAIVMYRSLEGVNDAPAEMHGFLQAYDGDVVEEAAVAREFLVNHSVDFSVGALITEVTMPLNGKPEHVLQFEGYSYALEDSLRFAQPFTPPRRGGFLRSARPLEFISDLVALGPVPEDLPGLPGGPKAPNLKPLNL</sequence>
<dbReference type="STRING" id="648782.SAMN04488554_3956"/>
<feature type="region of interest" description="Disordered" evidence="1">
    <location>
        <begin position="1"/>
        <end position="32"/>
    </location>
</feature>
<proteinExistence type="predicted"/>
<accession>A0A1H5N564</accession>
<gene>
    <name evidence="2" type="ORF">SAMN04488554_3956</name>
</gene>
<name>A0A1H5N564_9MICO</name>
<organism evidence="2 3">
    <name type="scientific">Ruania alba</name>
    <dbReference type="NCBI Taxonomy" id="648782"/>
    <lineage>
        <taxon>Bacteria</taxon>
        <taxon>Bacillati</taxon>
        <taxon>Actinomycetota</taxon>
        <taxon>Actinomycetes</taxon>
        <taxon>Micrococcales</taxon>
        <taxon>Ruaniaceae</taxon>
        <taxon>Ruania</taxon>
    </lineage>
</organism>
<dbReference type="AlphaFoldDB" id="A0A1H5N564"/>
<dbReference type="RefSeq" id="WP_089774929.1">
    <property type="nucleotide sequence ID" value="NZ_FNTX01000002.1"/>
</dbReference>
<evidence type="ECO:0000313" key="2">
    <source>
        <dbReference type="EMBL" id="SEE96759.1"/>
    </source>
</evidence>
<evidence type="ECO:0000313" key="3">
    <source>
        <dbReference type="Proteomes" id="UP000199220"/>
    </source>
</evidence>
<dbReference type="Proteomes" id="UP000199220">
    <property type="component" value="Unassembled WGS sequence"/>
</dbReference>
<reference evidence="3" key="1">
    <citation type="submission" date="2016-10" db="EMBL/GenBank/DDBJ databases">
        <authorList>
            <person name="Varghese N."/>
            <person name="Submissions S."/>
        </authorList>
    </citation>
    <scope>NUCLEOTIDE SEQUENCE [LARGE SCALE GENOMIC DNA]</scope>
    <source>
        <strain evidence="3">DSM 21368</strain>
    </source>
</reference>
<protein>
    <submittedName>
        <fullName evidence="2">Uncharacterized protein</fullName>
    </submittedName>
</protein>
<keyword evidence="3" id="KW-1185">Reference proteome</keyword>
<evidence type="ECO:0000256" key="1">
    <source>
        <dbReference type="SAM" id="MobiDB-lite"/>
    </source>
</evidence>
<dbReference type="EMBL" id="FNTX01000002">
    <property type="protein sequence ID" value="SEE96759.1"/>
    <property type="molecule type" value="Genomic_DNA"/>
</dbReference>